<dbReference type="RefSeq" id="WP_048643988.1">
    <property type="nucleotide sequence ID" value="NZ_CAXBGM010000043.1"/>
</dbReference>
<keyword evidence="2" id="KW-0012">Acyltransferase</keyword>
<dbReference type="GO" id="GO:0009092">
    <property type="term" value="P:homoserine metabolic process"/>
    <property type="evidence" value="ECO:0007669"/>
    <property type="project" value="TreeGrafter"/>
</dbReference>
<keyword evidence="1 2" id="KW-0808">Transferase</keyword>
<keyword evidence="6" id="KW-1185">Reference proteome</keyword>
<comment type="subcellular location">
    <subcellularLocation>
        <location evidence="2">Cytoplasm</location>
    </subcellularLocation>
</comment>
<reference evidence="5 6" key="1">
    <citation type="submission" date="2015-07" db="EMBL/GenBank/DDBJ databases">
        <authorList>
            <person name="Kim K.M."/>
        </authorList>
    </citation>
    <scope>NUCLEOTIDE SEQUENCE [LARGE SCALE GENOMIC DNA]</scope>
    <source>
        <strain evidence="5 6">KCTC 12363</strain>
    </source>
</reference>
<dbReference type="HAMAP" id="MF_00296">
    <property type="entry name" value="MetX_acyltransf"/>
    <property type="match status" value="1"/>
</dbReference>
<evidence type="ECO:0000313" key="5">
    <source>
        <dbReference type="EMBL" id="AKP53941.1"/>
    </source>
</evidence>
<evidence type="ECO:0000256" key="1">
    <source>
        <dbReference type="ARBA" id="ARBA00022679"/>
    </source>
</evidence>
<dbReference type="EMBL" id="CP012040">
    <property type="protein sequence ID" value="AKP53941.1"/>
    <property type="molecule type" value="Genomic_DNA"/>
</dbReference>
<comment type="catalytic activity">
    <reaction evidence="2">
        <text>L-homoserine + acetyl-CoA = O-acetyl-L-homoserine + CoA</text>
        <dbReference type="Rhea" id="RHEA:13701"/>
        <dbReference type="ChEBI" id="CHEBI:57287"/>
        <dbReference type="ChEBI" id="CHEBI:57288"/>
        <dbReference type="ChEBI" id="CHEBI:57476"/>
        <dbReference type="ChEBI" id="CHEBI:57716"/>
        <dbReference type="EC" id="2.3.1.31"/>
    </reaction>
</comment>
<evidence type="ECO:0000256" key="2">
    <source>
        <dbReference type="HAMAP-Rule" id="MF_00296"/>
    </source>
</evidence>
<dbReference type="UniPathway" id="UPA00051">
    <property type="reaction ID" value="UER00074"/>
</dbReference>
<keyword evidence="2" id="KW-0486">Methionine biosynthesis</keyword>
<keyword evidence="2" id="KW-0028">Amino-acid biosynthesis</keyword>
<name>A0A0H4PHD5_9BACT</name>
<evidence type="ECO:0000313" key="6">
    <source>
        <dbReference type="Proteomes" id="UP000036520"/>
    </source>
</evidence>
<keyword evidence="2" id="KW-0963">Cytoplasm</keyword>
<feature type="binding site" evidence="2">
    <location>
        <position position="212"/>
    </location>
    <ligand>
        <name>substrate</name>
    </ligand>
</feature>
<feature type="active site" description="Nucleophile" evidence="2 3">
    <location>
        <position position="146"/>
    </location>
</feature>
<protein>
    <recommendedName>
        <fullName evidence="2">Homoserine O-acetyltransferase</fullName>
        <shortName evidence="2">HAT</shortName>
        <ecNumber evidence="2">2.3.1.31</ecNumber>
    </recommendedName>
    <alternativeName>
        <fullName evidence="2">Homoserine transacetylase</fullName>
        <shortName evidence="2">HTA</shortName>
    </alternativeName>
</protein>
<dbReference type="Pfam" id="PF00561">
    <property type="entry name" value="Abhydrolase_1"/>
    <property type="match status" value="1"/>
</dbReference>
<comment type="pathway">
    <text evidence="2">Amino-acid biosynthesis; L-methionine biosynthesis via de novo pathway; O-acetyl-L-homoserine from L-homoserine: step 1/1.</text>
</comment>
<dbReference type="InterPro" id="IPR000073">
    <property type="entry name" value="AB_hydrolase_1"/>
</dbReference>
<dbReference type="PATRIC" id="fig|320787.5.peg.5045"/>
<comment type="similarity">
    <text evidence="2">Belongs to the AB hydrolase superfamily. MetX family.</text>
</comment>
<dbReference type="InterPro" id="IPR008220">
    <property type="entry name" value="HAT_MetX-like"/>
</dbReference>
<dbReference type="EC" id="2.3.1.31" evidence="2"/>
<proteinExistence type="inferred from homology"/>
<dbReference type="GO" id="GO:0005737">
    <property type="term" value="C:cytoplasm"/>
    <property type="evidence" value="ECO:0007669"/>
    <property type="project" value="UniProtKB-SubCell"/>
</dbReference>
<dbReference type="KEGG" id="camu:CA2015_4606"/>
<organism evidence="5 6">
    <name type="scientific">Cyclobacterium amurskyense</name>
    <dbReference type="NCBI Taxonomy" id="320787"/>
    <lineage>
        <taxon>Bacteria</taxon>
        <taxon>Pseudomonadati</taxon>
        <taxon>Bacteroidota</taxon>
        <taxon>Cytophagia</taxon>
        <taxon>Cytophagales</taxon>
        <taxon>Cyclobacteriaceae</taxon>
        <taxon>Cyclobacterium</taxon>
    </lineage>
</organism>
<feature type="binding site" evidence="2">
    <location>
        <position position="329"/>
    </location>
    <ligand>
        <name>substrate</name>
    </ligand>
</feature>
<feature type="active site" evidence="2 3">
    <location>
        <position position="299"/>
    </location>
</feature>
<gene>
    <name evidence="2" type="primary">metXA</name>
    <name evidence="5" type="ORF">CA2015_4606</name>
</gene>
<sequence>MNLQSPHLTIEMTQEIFYCQEALPLESGESFPEFQLNFTTQGQLNANKDNVIWVMHALTGDANPQEWWSGLIGEDKFFDPSKYFIVCANFLGSCYGSTQPLSNDPQNRKPYYYDFPNITTRDIAAALDKLRIHLGLGKINTVIGGSLGGQVALEWAVTLGDKLENAIIVASNAKASPWIIGFNETQRMAIESDGTWGKLDPEAGKKGLETARAIGMLSYRHPLTFLQNQSETEEKRDGFKISSYLRYQGLKLANRFNAMSYWTLSKAMDSHDIGRSRGGTPLALSNIKCKVLSIGVDTDILFTSEESRYISKHVPKGTYREITSIYGHDAFLIEYEQLQYILKSFYLENNG</sequence>
<dbReference type="PIRSF" id="PIRSF000443">
    <property type="entry name" value="Homoser_Ac_trans"/>
    <property type="match status" value="1"/>
</dbReference>
<comment type="subunit">
    <text evidence="2">Homodimer.</text>
</comment>
<feature type="domain" description="AB hydrolase-1" evidence="4">
    <location>
        <begin position="54"/>
        <end position="333"/>
    </location>
</feature>
<feature type="active site" evidence="2 3">
    <location>
        <position position="328"/>
    </location>
</feature>
<dbReference type="NCBIfam" id="TIGR01392">
    <property type="entry name" value="homoserO_Ac_trn"/>
    <property type="match status" value="1"/>
</dbReference>
<dbReference type="PANTHER" id="PTHR32268:SF11">
    <property type="entry name" value="HOMOSERINE O-ACETYLTRANSFERASE"/>
    <property type="match status" value="1"/>
</dbReference>
<comment type="function">
    <text evidence="2">Transfers an acetyl group from acetyl-CoA to L-homoserine, forming acetyl-L-homoserine.</text>
</comment>
<dbReference type="OrthoDB" id="9800754at2"/>
<comment type="caution">
    <text evidence="2">Lacks conserved residue(s) required for the propagation of feature annotation.</text>
</comment>
<evidence type="ECO:0000256" key="3">
    <source>
        <dbReference type="PIRSR" id="PIRSR000443-1"/>
    </source>
</evidence>
<dbReference type="SUPFAM" id="SSF53474">
    <property type="entry name" value="alpha/beta-Hydrolases"/>
    <property type="match status" value="1"/>
</dbReference>
<evidence type="ECO:0000259" key="4">
    <source>
        <dbReference type="Pfam" id="PF00561"/>
    </source>
</evidence>
<accession>A0A0H4PHD5</accession>
<dbReference type="GO" id="GO:0004414">
    <property type="term" value="F:homoserine O-acetyltransferase activity"/>
    <property type="evidence" value="ECO:0007669"/>
    <property type="project" value="UniProtKB-UniRule"/>
</dbReference>
<dbReference type="InterPro" id="IPR029058">
    <property type="entry name" value="AB_hydrolase_fold"/>
</dbReference>
<dbReference type="PANTHER" id="PTHR32268">
    <property type="entry name" value="HOMOSERINE O-ACETYLTRANSFERASE"/>
    <property type="match status" value="1"/>
</dbReference>
<dbReference type="GO" id="GO:0009086">
    <property type="term" value="P:methionine biosynthetic process"/>
    <property type="evidence" value="ECO:0007669"/>
    <property type="project" value="UniProtKB-UniRule"/>
</dbReference>
<dbReference type="Gene3D" id="3.40.50.1820">
    <property type="entry name" value="alpha/beta hydrolase"/>
    <property type="match status" value="1"/>
</dbReference>
<dbReference type="STRING" id="320787.CA2015_4606"/>
<dbReference type="AlphaFoldDB" id="A0A0H4PHD5"/>
<dbReference type="Proteomes" id="UP000036520">
    <property type="component" value="Chromosome"/>
</dbReference>